<protein>
    <submittedName>
        <fullName evidence="1">Cupin domain-containing protein</fullName>
    </submittedName>
</protein>
<proteinExistence type="predicted"/>
<keyword evidence="2" id="KW-1185">Reference proteome</keyword>
<gene>
    <name evidence="1" type="ORF">AB2B41_16800</name>
</gene>
<evidence type="ECO:0000313" key="1">
    <source>
        <dbReference type="EMBL" id="MEW9921271.1"/>
    </source>
</evidence>
<reference evidence="1 2" key="1">
    <citation type="submission" date="2024-07" db="EMBL/GenBank/DDBJ databases">
        <title>Marimonas sp.nov., isolated from tidal-flat sediment.</title>
        <authorList>
            <person name="Jayan J.N."/>
            <person name="Lee S.S."/>
        </authorList>
    </citation>
    <scope>NUCLEOTIDE SEQUENCE [LARGE SCALE GENOMIC DNA]</scope>
    <source>
        <strain evidence="1 2">MJW-29</strain>
    </source>
</reference>
<sequence>MCANALGGAAVPTVLIDNARTRVTEWRFAERGDNTGWHRHEYDYLVVPLQDGVLEISDGAGNITQAHLQKGVPYYRELGVEHDVINANDGAFAFVEVEFLEARRG</sequence>
<dbReference type="Gene3D" id="2.60.120.10">
    <property type="entry name" value="Jelly Rolls"/>
    <property type="match status" value="1"/>
</dbReference>
<dbReference type="InterPro" id="IPR011051">
    <property type="entry name" value="RmlC_Cupin_sf"/>
</dbReference>
<dbReference type="RefSeq" id="WP_367878972.1">
    <property type="nucleotide sequence ID" value="NZ_JBFNXX010000014.1"/>
</dbReference>
<organism evidence="1 2">
    <name type="scientific">Sulfitobacter sediminis</name>
    <dbReference type="NCBI Taxonomy" id="3234186"/>
    <lineage>
        <taxon>Bacteria</taxon>
        <taxon>Pseudomonadati</taxon>
        <taxon>Pseudomonadota</taxon>
        <taxon>Alphaproteobacteria</taxon>
        <taxon>Rhodobacterales</taxon>
        <taxon>Roseobacteraceae</taxon>
        <taxon>Sulfitobacter</taxon>
    </lineage>
</organism>
<dbReference type="SUPFAM" id="SSF51182">
    <property type="entry name" value="RmlC-like cupins"/>
    <property type="match status" value="1"/>
</dbReference>
<accession>A0ABV3RRG9</accession>
<dbReference type="InterPro" id="IPR014710">
    <property type="entry name" value="RmlC-like_jellyroll"/>
</dbReference>
<evidence type="ECO:0000313" key="2">
    <source>
        <dbReference type="Proteomes" id="UP001556098"/>
    </source>
</evidence>
<comment type="caution">
    <text evidence="1">The sequence shown here is derived from an EMBL/GenBank/DDBJ whole genome shotgun (WGS) entry which is preliminary data.</text>
</comment>
<dbReference type="CDD" id="cd06982">
    <property type="entry name" value="cupin_BauB-like"/>
    <property type="match status" value="1"/>
</dbReference>
<dbReference type="Proteomes" id="UP001556098">
    <property type="component" value="Unassembled WGS sequence"/>
</dbReference>
<dbReference type="EMBL" id="JBFNXX010000014">
    <property type="protein sequence ID" value="MEW9921271.1"/>
    <property type="molecule type" value="Genomic_DNA"/>
</dbReference>
<name>A0ABV3RRG9_9RHOB</name>